<dbReference type="InterPro" id="IPR027417">
    <property type="entry name" value="P-loop_NTPase"/>
</dbReference>
<keyword evidence="1" id="KW-0813">Transport</keyword>
<dbReference type="Proteomes" id="UP001061361">
    <property type="component" value="Chromosome"/>
</dbReference>
<proteinExistence type="predicted"/>
<dbReference type="SUPFAM" id="SSF52540">
    <property type="entry name" value="P-loop containing nucleoside triphosphate hydrolases"/>
    <property type="match status" value="1"/>
</dbReference>
<dbReference type="PROSITE" id="PS50893">
    <property type="entry name" value="ABC_TRANSPORTER_2"/>
    <property type="match status" value="1"/>
</dbReference>
<dbReference type="InterPro" id="IPR003593">
    <property type="entry name" value="AAA+_ATPase"/>
</dbReference>
<name>A0ABM8AVG7_9BACT</name>
<dbReference type="SMART" id="SM00382">
    <property type="entry name" value="AAA"/>
    <property type="match status" value="1"/>
</dbReference>
<sequence length="261" mass="28189">MDSGHINTTSLRFGYGESPVLRGLDLAFEPGLLHGIVGPNGCGKSTLLGLLSGHLAPNSGQAALDSVPVGEYPASRLARRLALVEQVPVANFPFTVFETVLMGRHPHIPRFARPLPTDLEMTERALTVMDLGHLRDRVLADLSGGERQRAVVARGLAQDTPVLLLDEPTSSMDIRHGLATMTELRRLAREQGRNVITVLHDLNLALRFCDRVIILADGTAHAQGTAEETLTPANIEAIFRVRTTVLDTEAGPAIIYSQEAS</sequence>
<gene>
    <name evidence="7" type="ORF">JCM14722_27990</name>
</gene>
<keyword evidence="2" id="KW-0547">Nucleotide-binding</keyword>
<accession>A0ABM8AVG7</accession>
<dbReference type="PANTHER" id="PTHR42794">
    <property type="entry name" value="HEMIN IMPORT ATP-BINDING PROTEIN HMUV"/>
    <property type="match status" value="1"/>
</dbReference>
<dbReference type="InterPro" id="IPR003439">
    <property type="entry name" value="ABC_transporter-like_ATP-bd"/>
</dbReference>
<keyword evidence="8" id="KW-1185">Reference proteome</keyword>
<evidence type="ECO:0000256" key="3">
    <source>
        <dbReference type="ARBA" id="ARBA00022840"/>
    </source>
</evidence>
<evidence type="ECO:0000256" key="4">
    <source>
        <dbReference type="ARBA" id="ARBA00022967"/>
    </source>
</evidence>
<protein>
    <submittedName>
        <fullName evidence="7">Iron-dicitrate ABC transporter ATP-binding protein</fullName>
    </submittedName>
</protein>
<keyword evidence="3 7" id="KW-0067">ATP-binding</keyword>
<comment type="function">
    <text evidence="5">Part of the ABC transporter complex HmuTUV involved in hemin import. Responsible for energy coupling to the transport system.</text>
</comment>
<dbReference type="GO" id="GO:0005524">
    <property type="term" value="F:ATP binding"/>
    <property type="evidence" value="ECO:0007669"/>
    <property type="project" value="UniProtKB-KW"/>
</dbReference>
<dbReference type="InterPro" id="IPR017871">
    <property type="entry name" value="ABC_transporter-like_CS"/>
</dbReference>
<evidence type="ECO:0000256" key="2">
    <source>
        <dbReference type="ARBA" id="ARBA00022741"/>
    </source>
</evidence>
<feature type="domain" description="ABC transporter" evidence="6">
    <location>
        <begin position="6"/>
        <end position="242"/>
    </location>
</feature>
<evidence type="ECO:0000256" key="1">
    <source>
        <dbReference type="ARBA" id="ARBA00022448"/>
    </source>
</evidence>
<evidence type="ECO:0000256" key="5">
    <source>
        <dbReference type="ARBA" id="ARBA00037066"/>
    </source>
</evidence>
<keyword evidence="4" id="KW-1278">Translocase</keyword>
<organism evidence="7 8">
    <name type="scientific">Pseudodesulfovibrio portus</name>
    <dbReference type="NCBI Taxonomy" id="231439"/>
    <lineage>
        <taxon>Bacteria</taxon>
        <taxon>Pseudomonadati</taxon>
        <taxon>Thermodesulfobacteriota</taxon>
        <taxon>Desulfovibrionia</taxon>
        <taxon>Desulfovibrionales</taxon>
        <taxon>Desulfovibrionaceae</taxon>
    </lineage>
</organism>
<dbReference type="PANTHER" id="PTHR42794:SF1">
    <property type="entry name" value="HEMIN IMPORT ATP-BINDING PROTEIN HMUV"/>
    <property type="match status" value="1"/>
</dbReference>
<evidence type="ECO:0000313" key="7">
    <source>
        <dbReference type="EMBL" id="BDQ35257.1"/>
    </source>
</evidence>
<dbReference type="EMBL" id="AP026708">
    <property type="protein sequence ID" value="BDQ35257.1"/>
    <property type="molecule type" value="Genomic_DNA"/>
</dbReference>
<dbReference type="Gene3D" id="3.40.50.300">
    <property type="entry name" value="P-loop containing nucleotide triphosphate hydrolases"/>
    <property type="match status" value="1"/>
</dbReference>
<dbReference type="Pfam" id="PF00005">
    <property type="entry name" value="ABC_tran"/>
    <property type="match status" value="1"/>
</dbReference>
<dbReference type="PROSITE" id="PS00211">
    <property type="entry name" value="ABC_TRANSPORTER_1"/>
    <property type="match status" value="1"/>
</dbReference>
<reference evidence="7" key="1">
    <citation type="submission" date="2022-08" db="EMBL/GenBank/DDBJ databases">
        <title>Genome Sequence of the sulphate-reducing bacterium, Pseudodesulfovibrio portus JCM14722.</title>
        <authorList>
            <person name="Kondo R."/>
            <person name="Kataoka T."/>
        </authorList>
    </citation>
    <scope>NUCLEOTIDE SEQUENCE</scope>
    <source>
        <strain evidence="7">JCM 14722</strain>
    </source>
</reference>
<dbReference type="CDD" id="cd03214">
    <property type="entry name" value="ABC_Iron-Siderophores_B12_Hemin"/>
    <property type="match status" value="1"/>
</dbReference>
<evidence type="ECO:0000259" key="6">
    <source>
        <dbReference type="PROSITE" id="PS50893"/>
    </source>
</evidence>
<evidence type="ECO:0000313" key="8">
    <source>
        <dbReference type="Proteomes" id="UP001061361"/>
    </source>
</evidence>
<dbReference type="RefSeq" id="WP_264982144.1">
    <property type="nucleotide sequence ID" value="NZ_AP026708.1"/>
</dbReference>